<accession>A0A6M1TDA7</accession>
<proteinExistence type="predicted"/>
<gene>
    <name evidence="2" type="ORF">G3569_16760</name>
</gene>
<dbReference type="Proteomes" id="UP000479132">
    <property type="component" value="Unassembled WGS sequence"/>
</dbReference>
<evidence type="ECO:0000313" key="2">
    <source>
        <dbReference type="EMBL" id="NGP90011.1"/>
    </source>
</evidence>
<feature type="compositionally biased region" description="Basic and acidic residues" evidence="1">
    <location>
        <begin position="22"/>
        <end position="49"/>
    </location>
</feature>
<feature type="compositionally biased region" description="Basic residues" evidence="1">
    <location>
        <begin position="11"/>
        <end position="21"/>
    </location>
</feature>
<name>A0A6M1TDA7_9BACT</name>
<feature type="region of interest" description="Disordered" evidence="1">
    <location>
        <begin position="1"/>
        <end position="49"/>
    </location>
</feature>
<dbReference type="RefSeq" id="WP_165271240.1">
    <property type="nucleotide sequence ID" value="NZ_JAALLS010000030.1"/>
</dbReference>
<dbReference type="EMBL" id="JAALLS010000030">
    <property type="protein sequence ID" value="NGP90011.1"/>
    <property type="molecule type" value="Genomic_DNA"/>
</dbReference>
<dbReference type="AlphaFoldDB" id="A0A6M1TDA7"/>
<sequence>MSKDSETNYLKRYKKRNKKKAGWKEVPGENPLEKYKNKNRIDAGRKPKS</sequence>
<comment type="caution">
    <text evidence="2">The sequence shown here is derived from an EMBL/GenBank/DDBJ whole genome shotgun (WGS) entry which is preliminary data.</text>
</comment>
<reference evidence="2 3" key="1">
    <citation type="submission" date="2020-02" db="EMBL/GenBank/DDBJ databases">
        <title>Aliifodinibius halophilus 2W32, complete genome.</title>
        <authorList>
            <person name="Li Y."/>
            <person name="Wu S."/>
        </authorList>
    </citation>
    <scope>NUCLEOTIDE SEQUENCE [LARGE SCALE GENOMIC DNA]</scope>
    <source>
        <strain evidence="2 3">2W32</strain>
    </source>
</reference>
<protein>
    <submittedName>
        <fullName evidence="2">Uncharacterized protein</fullName>
    </submittedName>
</protein>
<evidence type="ECO:0000313" key="3">
    <source>
        <dbReference type="Proteomes" id="UP000479132"/>
    </source>
</evidence>
<keyword evidence="3" id="KW-1185">Reference proteome</keyword>
<evidence type="ECO:0000256" key="1">
    <source>
        <dbReference type="SAM" id="MobiDB-lite"/>
    </source>
</evidence>
<organism evidence="2 3">
    <name type="scientific">Fodinibius halophilus</name>
    <dbReference type="NCBI Taxonomy" id="1736908"/>
    <lineage>
        <taxon>Bacteria</taxon>
        <taxon>Pseudomonadati</taxon>
        <taxon>Balneolota</taxon>
        <taxon>Balneolia</taxon>
        <taxon>Balneolales</taxon>
        <taxon>Balneolaceae</taxon>
        <taxon>Fodinibius</taxon>
    </lineage>
</organism>